<proteinExistence type="predicted"/>
<keyword evidence="2" id="KW-1185">Reference proteome</keyword>
<gene>
    <name evidence="1" type="ORF">GCM10011340_02780</name>
</gene>
<name>A0ABQ3I2N6_9BACT</name>
<evidence type="ECO:0000313" key="1">
    <source>
        <dbReference type="EMBL" id="GHE51993.1"/>
    </source>
</evidence>
<organism evidence="1 2">
    <name type="scientific">Roseivirga thermotolerans</name>
    <dbReference type="NCBI Taxonomy" id="1758176"/>
    <lineage>
        <taxon>Bacteria</taxon>
        <taxon>Pseudomonadati</taxon>
        <taxon>Bacteroidota</taxon>
        <taxon>Cytophagia</taxon>
        <taxon>Cytophagales</taxon>
        <taxon>Roseivirgaceae</taxon>
        <taxon>Roseivirga</taxon>
    </lineage>
</organism>
<comment type="caution">
    <text evidence="1">The sequence shown here is derived from an EMBL/GenBank/DDBJ whole genome shotgun (WGS) entry which is preliminary data.</text>
</comment>
<reference evidence="2" key="1">
    <citation type="journal article" date="2019" name="Int. J. Syst. Evol. Microbiol.">
        <title>The Global Catalogue of Microorganisms (GCM) 10K type strain sequencing project: providing services to taxonomists for standard genome sequencing and annotation.</title>
        <authorList>
            <consortium name="The Broad Institute Genomics Platform"/>
            <consortium name="The Broad Institute Genome Sequencing Center for Infectious Disease"/>
            <person name="Wu L."/>
            <person name="Ma J."/>
        </authorList>
    </citation>
    <scope>NUCLEOTIDE SEQUENCE [LARGE SCALE GENOMIC DNA]</scope>
    <source>
        <strain evidence="2">CGMCC 1.15111</strain>
    </source>
</reference>
<evidence type="ECO:0008006" key="3">
    <source>
        <dbReference type="Google" id="ProtNLM"/>
    </source>
</evidence>
<dbReference type="Proteomes" id="UP000658258">
    <property type="component" value="Unassembled WGS sequence"/>
</dbReference>
<evidence type="ECO:0000313" key="2">
    <source>
        <dbReference type="Proteomes" id="UP000658258"/>
    </source>
</evidence>
<accession>A0ABQ3I2N6</accession>
<dbReference type="EMBL" id="BNAG01000001">
    <property type="protein sequence ID" value="GHE51993.1"/>
    <property type="molecule type" value="Genomic_DNA"/>
</dbReference>
<dbReference type="RefSeq" id="WP_189628396.1">
    <property type="nucleotide sequence ID" value="NZ_BNAG01000001.1"/>
</dbReference>
<protein>
    <recommendedName>
        <fullName evidence="3">DUF3299 domain-containing protein</fullName>
    </recommendedName>
</protein>
<sequence>MKKIVVLIVLSIWGTGLFGQEVKAKGPKLWKTLADVKYEIQKDEYGDVYVPVFGEDIQAIKDQLVEVEGYVIPSDITFVNDYLIISSLPISECFFCGSGGPETVMEIHLKKGEKYKYNSKRLKFRGKLVLNATNPDKLMYQLVDSEFLGLADDSY</sequence>